<accession>E1JXL9</accession>
<name>E1JXL9_SOLFR</name>
<feature type="region of interest" description="Disordered" evidence="1">
    <location>
        <begin position="1"/>
        <end position="34"/>
    </location>
</feature>
<dbReference type="EMBL" id="AECZ01000014">
    <property type="protein sequence ID" value="EFL50996.1"/>
    <property type="molecule type" value="Genomic_DNA"/>
</dbReference>
<comment type="caution">
    <text evidence="2">The sequence shown here is derived from an EMBL/GenBank/DDBJ whole genome shotgun (WGS) entry which is preliminary data.</text>
</comment>
<reference evidence="2 3" key="1">
    <citation type="submission" date="2010-08" db="EMBL/GenBank/DDBJ databases">
        <title>The draft genome of Desulfovibrio fructosovorans JJ.</title>
        <authorList>
            <consortium name="US DOE Joint Genome Institute (JGI-PGF)"/>
            <person name="Lucas S."/>
            <person name="Copeland A."/>
            <person name="Lapidus A."/>
            <person name="Cheng J.-F."/>
            <person name="Bruce D."/>
            <person name="Goodwin L."/>
            <person name="Pitluck S."/>
            <person name="Land M.L."/>
            <person name="Hauser L."/>
            <person name="Chang Y.-J."/>
            <person name="Jeffries C."/>
            <person name="Wall J.D."/>
            <person name="Stahl D.A."/>
            <person name="Arkin A.P."/>
            <person name="Dehal P."/>
            <person name="Stolyar S.M."/>
            <person name="Hazen T.C."/>
            <person name="Woyke T.J."/>
        </authorList>
    </citation>
    <scope>NUCLEOTIDE SEQUENCE [LARGE SCALE GENOMIC DNA]</scope>
    <source>
        <strain evidence="2 3">JJ</strain>
    </source>
</reference>
<gene>
    <name evidence="2" type="ORF">DesfrDRAFT_2368</name>
</gene>
<sequence>GHWDPVTKTWTNSTTYTGPQGQTGNVTRSTTVAP</sequence>
<feature type="compositionally biased region" description="Polar residues" evidence="1">
    <location>
        <begin position="8"/>
        <end position="34"/>
    </location>
</feature>
<evidence type="ECO:0000313" key="3">
    <source>
        <dbReference type="Proteomes" id="UP000006250"/>
    </source>
</evidence>
<dbReference type="Proteomes" id="UP000006250">
    <property type="component" value="Unassembled WGS sequence"/>
</dbReference>
<organism evidence="2 3">
    <name type="scientific">Solidesulfovibrio fructosivorans JJ]</name>
    <dbReference type="NCBI Taxonomy" id="596151"/>
    <lineage>
        <taxon>Bacteria</taxon>
        <taxon>Pseudomonadati</taxon>
        <taxon>Thermodesulfobacteriota</taxon>
        <taxon>Desulfovibrionia</taxon>
        <taxon>Desulfovibrionales</taxon>
        <taxon>Desulfovibrionaceae</taxon>
        <taxon>Solidesulfovibrio</taxon>
    </lineage>
</organism>
<feature type="non-terminal residue" evidence="2">
    <location>
        <position position="1"/>
    </location>
</feature>
<protein>
    <submittedName>
        <fullName evidence="2">Uncharacterized protein</fullName>
    </submittedName>
</protein>
<evidence type="ECO:0000313" key="2">
    <source>
        <dbReference type="EMBL" id="EFL50996.1"/>
    </source>
</evidence>
<proteinExistence type="predicted"/>
<evidence type="ECO:0000256" key="1">
    <source>
        <dbReference type="SAM" id="MobiDB-lite"/>
    </source>
</evidence>
<keyword evidence="3" id="KW-1185">Reference proteome</keyword>
<dbReference type="AlphaFoldDB" id="E1JXL9"/>